<dbReference type="Gene3D" id="1.20.1250.20">
    <property type="entry name" value="MFS general substrate transporter like domains"/>
    <property type="match status" value="1"/>
</dbReference>
<comment type="subcellular location">
    <subcellularLocation>
        <location evidence="1">Nucleus</location>
    </subcellularLocation>
</comment>
<dbReference type="GO" id="GO:0006335">
    <property type="term" value="P:DNA replication-dependent chromatin assembly"/>
    <property type="evidence" value="ECO:0007669"/>
    <property type="project" value="TreeGrafter"/>
</dbReference>
<dbReference type="Proteomes" id="UP000574390">
    <property type="component" value="Unassembled WGS sequence"/>
</dbReference>
<dbReference type="SUPFAM" id="SSF103473">
    <property type="entry name" value="MFS general substrate transporter"/>
    <property type="match status" value="1"/>
</dbReference>
<feature type="transmembrane region" description="Helical" evidence="8">
    <location>
        <begin position="54"/>
        <end position="74"/>
    </location>
</feature>
<name>A0A7J6RED2_PEROL</name>
<keyword evidence="5" id="KW-0143">Chaperone</keyword>
<dbReference type="AlphaFoldDB" id="A0A7J6RED2"/>
<keyword evidence="8" id="KW-0812">Transmembrane</keyword>
<dbReference type="PANTHER" id="PTHR12040:SF0">
    <property type="entry name" value="HISTONE CHAPERONE ASF1"/>
    <property type="match status" value="1"/>
</dbReference>
<feature type="transmembrane region" description="Helical" evidence="8">
    <location>
        <begin position="25"/>
        <end position="47"/>
    </location>
</feature>
<keyword evidence="8" id="KW-0472">Membrane</keyword>
<dbReference type="PANTHER" id="PTHR12040">
    <property type="entry name" value="ANTI-SILENCING PROTEIN 1"/>
    <property type="match status" value="1"/>
</dbReference>
<evidence type="ECO:0000256" key="3">
    <source>
        <dbReference type="ARBA" id="ARBA00023015"/>
    </source>
</evidence>
<feature type="compositionally biased region" description="Acidic residues" evidence="7">
    <location>
        <begin position="338"/>
        <end position="350"/>
    </location>
</feature>
<dbReference type="EMBL" id="JABANM010022799">
    <property type="protein sequence ID" value="KAF4718983.1"/>
    <property type="molecule type" value="Genomic_DNA"/>
</dbReference>
<dbReference type="InterPro" id="IPR036747">
    <property type="entry name" value="ASF1-like_sf"/>
</dbReference>
<evidence type="ECO:0000256" key="8">
    <source>
        <dbReference type="SAM" id="Phobius"/>
    </source>
</evidence>
<keyword evidence="3" id="KW-0805">Transcription regulation</keyword>
<feature type="transmembrane region" description="Helical" evidence="8">
    <location>
        <begin position="80"/>
        <end position="100"/>
    </location>
</feature>
<evidence type="ECO:0000313" key="9">
    <source>
        <dbReference type="EMBL" id="KAF4718983.1"/>
    </source>
</evidence>
<gene>
    <name evidence="9" type="primary">ASF1A_1</name>
    <name evidence="9" type="ORF">FOZ62_004934</name>
</gene>
<sequence length="350" mass="37811">MFMWFATGFAYYGINMTAEHIGSSVYITATISAIAEIPGFVSSMYVLGLGRSKGSAVFFLMLATAGYACILTPADSALQTFVVMVGKGASCGCFAAVYLLSAELFPTSVRNSATGISSLCARLAAAMAPGTVEMLTPISSALPLVVFGSTALLGGVAALWGIRETLEQPICETELKEDLEWAMVYVADANDSGKDQELDTVELGPVEVATMKFTFEAPAPDLTKVAKEDILDVTGLFISASYQAREFCRIGFYLKHEYDNEEMNYEPPEEIDFTRLLRKVDVENPRITKYVINWDEENEELQQPYLPDASAETGDDGVAAGEGIAFDTAVPLDKDAEVEVTDDEDEPDSG</sequence>
<evidence type="ECO:0000256" key="2">
    <source>
        <dbReference type="ARBA" id="ARBA00006051"/>
    </source>
</evidence>
<evidence type="ECO:0000256" key="4">
    <source>
        <dbReference type="ARBA" id="ARBA00023163"/>
    </source>
</evidence>
<keyword evidence="6" id="KW-0539">Nucleus</keyword>
<dbReference type="GO" id="GO:0042393">
    <property type="term" value="F:histone binding"/>
    <property type="evidence" value="ECO:0007669"/>
    <property type="project" value="TreeGrafter"/>
</dbReference>
<keyword evidence="4" id="KW-0804">Transcription</keyword>
<feature type="region of interest" description="Disordered" evidence="7">
    <location>
        <begin position="307"/>
        <end position="350"/>
    </location>
</feature>
<dbReference type="GO" id="GO:0000785">
    <property type="term" value="C:chromatin"/>
    <property type="evidence" value="ECO:0007669"/>
    <property type="project" value="TreeGrafter"/>
</dbReference>
<comment type="similarity">
    <text evidence="2">Belongs to the ASF1 family.</text>
</comment>
<dbReference type="InterPro" id="IPR036259">
    <property type="entry name" value="MFS_trans_sf"/>
</dbReference>
<evidence type="ECO:0000256" key="1">
    <source>
        <dbReference type="ARBA" id="ARBA00004123"/>
    </source>
</evidence>
<organism evidence="9 10">
    <name type="scientific">Perkinsus olseni</name>
    <name type="common">Perkinsus atlanticus</name>
    <dbReference type="NCBI Taxonomy" id="32597"/>
    <lineage>
        <taxon>Eukaryota</taxon>
        <taxon>Sar</taxon>
        <taxon>Alveolata</taxon>
        <taxon>Perkinsozoa</taxon>
        <taxon>Perkinsea</taxon>
        <taxon>Perkinsida</taxon>
        <taxon>Perkinsidae</taxon>
        <taxon>Perkinsus</taxon>
    </lineage>
</organism>
<dbReference type="Gene3D" id="2.60.40.1490">
    <property type="entry name" value="Histone chaperone ASF1-like"/>
    <property type="match status" value="1"/>
</dbReference>
<comment type="caution">
    <text evidence="9">The sequence shown here is derived from an EMBL/GenBank/DDBJ whole genome shotgun (WGS) entry which is preliminary data.</text>
</comment>
<evidence type="ECO:0000256" key="6">
    <source>
        <dbReference type="ARBA" id="ARBA00023242"/>
    </source>
</evidence>
<dbReference type="InterPro" id="IPR006818">
    <property type="entry name" value="ASF1-like"/>
</dbReference>
<evidence type="ECO:0000256" key="5">
    <source>
        <dbReference type="ARBA" id="ARBA00023186"/>
    </source>
</evidence>
<keyword evidence="8" id="KW-1133">Transmembrane helix</keyword>
<dbReference type="GO" id="GO:0005634">
    <property type="term" value="C:nucleus"/>
    <property type="evidence" value="ECO:0007669"/>
    <property type="project" value="UniProtKB-SubCell"/>
</dbReference>
<reference evidence="9 10" key="1">
    <citation type="submission" date="2020-04" db="EMBL/GenBank/DDBJ databases">
        <title>Perkinsus olseni comparative genomics.</title>
        <authorList>
            <person name="Bogema D.R."/>
        </authorList>
    </citation>
    <scope>NUCLEOTIDE SEQUENCE [LARGE SCALE GENOMIC DNA]</scope>
    <source>
        <strain evidence="9">ATCC PRA-205</strain>
    </source>
</reference>
<feature type="non-terminal residue" evidence="9">
    <location>
        <position position="1"/>
    </location>
</feature>
<dbReference type="SUPFAM" id="SSF101546">
    <property type="entry name" value="ASF1-like"/>
    <property type="match status" value="1"/>
</dbReference>
<proteinExistence type="inferred from homology"/>
<dbReference type="Pfam" id="PF04729">
    <property type="entry name" value="ASF1_hist_chap"/>
    <property type="match status" value="1"/>
</dbReference>
<evidence type="ECO:0000256" key="7">
    <source>
        <dbReference type="SAM" id="MobiDB-lite"/>
    </source>
</evidence>
<feature type="transmembrane region" description="Helical" evidence="8">
    <location>
        <begin position="138"/>
        <end position="160"/>
    </location>
</feature>
<accession>A0A7J6RED2</accession>
<protein>
    <submittedName>
        <fullName evidence="9">ASF1 anti-silencing function 1</fullName>
    </submittedName>
</protein>
<evidence type="ECO:0000313" key="10">
    <source>
        <dbReference type="Proteomes" id="UP000574390"/>
    </source>
</evidence>